<feature type="region of interest" description="Disordered" evidence="1">
    <location>
        <begin position="79"/>
        <end position="121"/>
    </location>
</feature>
<dbReference type="Proteomes" id="UP001189429">
    <property type="component" value="Unassembled WGS sequence"/>
</dbReference>
<proteinExistence type="predicted"/>
<evidence type="ECO:0000313" key="3">
    <source>
        <dbReference type="Proteomes" id="UP001189429"/>
    </source>
</evidence>
<evidence type="ECO:0000313" key="2">
    <source>
        <dbReference type="EMBL" id="CAK0835842.1"/>
    </source>
</evidence>
<dbReference type="EMBL" id="CAUYUJ010013236">
    <property type="protein sequence ID" value="CAK0835842.1"/>
    <property type="molecule type" value="Genomic_DNA"/>
</dbReference>
<reference evidence="2" key="1">
    <citation type="submission" date="2023-10" db="EMBL/GenBank/DDBJ databases">
        <authorList>
            <person name="Chen Y."/>
            <person name="Shah S."/>
            <person name="Dougan E. K."/>
            <person name="Thang M."/>
            <person name="Chan C."/>
        </authorList>
    </citation>
    <scope>NUCLEOTIDE SEQUENCE [LARGE SCALE GENOMIC DNA]</scope>
</reference>
<accession>A0ABN9STP0</accession>
<keyword evidence="3" id="KW-1185">Reference proteome</keyword>
<name>A0ABN9STP0_9DINO</name>
<gene>
    <name evidence="2" type="ORF">PCOR1329_LOCUS32531</name>
</gene>
<protein>
    <submittedName>
        <fullName evidence="2">Uncharacterized protein</fullName>
    </submittedName>
</protein>
<sequence>MAVMPWPEVLPFPALDKIECAVGEHSDMVENGKLDEETCTKEEFEQTVAANSGSFSSPLPEDRAGALQTMKEFLAALGPAGRQGQVPPPGDGGSRHPELRARRGQVLKGGAMGPGGGTASVPSPTWLGPLGSVALVGPSWAGPWGHGWASVAWRAAAGDG</sequence>
<evidence type="ECO:0000256" key="1">
    <source>
        <dbReference type="SAM" id="MobiDB-lite"/>
    </source>
</evidence>
<organism evidence="2 3">
    <name type="scientific">Prorocentrum cordatum</name>
    <dbReference type="NCBI Taxonomy" id="2364126"/>
    <lineage>
        <taxon>Eukaryota</taxon>
        <taxon>Sar</taxon>
        <taxon>Alveolata</taxon>
        <taxon>Dinophyceae</taxon>
        <taxon>Prorocentrales</taxon>
        <taxon>Prorocentraceae</taxon>
        <taxon>Prorocentrum</taxon>
    </lineage>
</organism>
<comment type="caution">
    <text evidence="2">The sequence shown here is derived from an EMBL/GenBank/DDBJ whole genome shotgun (WGS) entry which is preliminary data.</text>
</comment>